<comment type="similarity">
    <text evidence="1">Belongs to the cytidine and deoxycytidylate deaminase family.</text>
</comment>
<proteinExistence type="inferred from homology"/>
<dbReference type="PANTHER" id="PTHR11086:SF18">
    <property type="entry name" value="DEOXYCYTIDYLATE DEAMINASE"/>
    <property type="match status" value="1"/>
</dbReference>
<organism evidence="8">
    <name type="scientific">uncultured Caudovirales phage</name>
    <dbReference type="NCBI Taxonomy" id="2100421"/>
    <lineage>
        <taxon>Viruses</taxon>
        <taxon>Duplodnaviria</taxon>
        <taxon>Heunggongvirae</taxon>
        <taxon>Uroviricota</taxon>
        <taxon>Caudoviricetes</taxon>
        <taxon>Peduoviridae</taxon>
        <taxon>Maltschvirus</taxon>
        <taxon>Maltschvirus maltsch</taxon>
    </lineage>
</organism>
<evidence type="ECO:0000256" key="3">
    <source>
        <dbReference type="ARBA" id="ARBA00022801"/>
    </source>
</evidence>
<dbReference type="PROSITE" id="PS00903">
    <property type="entry name" value="CYT_DCMP_DEAMINASES_1"/>
    <property type="match status" value="1"/>
</dbReference>
<accession>A0A6J7WQX2</accession>
<dbReference type="InterPro" id="IPR015517">
    <property type="entry name" value="dCMP_deaminase-rel"/>
</dbReference>
<keyword evidence="3" id="KW-0378">Hydrolase</keyword>
<name>A0A6J7WQX2_9CAUD</name>
<keyword evidence="4 6" id="KW-0862">Zinc</keyword>
<keyword evidence="2 6" id="KW-0479">Metal-binding</keyword>
<dbReference type="Gene3D" id="3.40.140.10">
    <property type="entry name" value="Cytidine Deaminase, domain 2"/>
    <property type="match status" value="1"/>
</dbReference>
<dbReference type="InterPro" id="IPR016473">
    <property type="entry name" value="dCMP_deaminase"/>
</dbReference>
<reference evidence="8" key="1">
    <citation type="submission" date="2020-05" db="EMBL/GenBank/DDBJ databases">
        <authorList>
            <person name="Chiriac C."/>
            <person name="Salcher M."/>
            <person name="Ghai R."/>
            <person name="Kavagutti S V."/>
        </authorList>
    </citation>
    <scope>NUCLEOTIDE SEQUENCE</scope>
</reference>
<feature type="binding site" evidence="6">
    <location>
        <position position="98"/>
    </location>
    <ligand>
        <name>Zn(2+)</name>
        <dbReference type="ChEBI" id="CHEBI:29105"/>
        <note>catalytic</note>
    </ligand>
</feature>
<evidence type="ECO:0000256" key="4">
    <source>
        <dbReference type="ARBA" id="ARBA00022833"/>
    </source>
</evidence>
<dbReference type="SUPFAM" id="SSF53927">
    <property type="entry name" value="Cytidine deaminase-like"/>
    <property type="match status" value="1"/>
</dbReference>
<dbReference type="GO" id="GO:0008270">
    <property type="term" value="F:zinc ion binding"/>
    <property type="evidence" value="ECO:0007669"/>
    <property type="project" value="InterPro"/>
</dbReference>
<evidence type="ECO:0000256" key="2">
    <source>
        <dbReference type="ARBA" id="ARBA00022723"/>
    </source>
</evidence>
<gene>
    <name evidence="8" type="ORF">UFOVP235_59</name>
</gene>
<dbReference type="PIRSF" id="PIRSF006019">
    <property type="entry name" value="dCMP_deaminase"/>
    <property type="match status" value="1"/>
</dbReference>
<dbReference type="InterPro" id="IPR016192">
    <property type="entry name" value="APOBEC/CMP_deaminase_Zn-bd"/>
</dbReference>
<feature type="active site" description="Proton donor" evidence="5">
    <location>
        <position position="71"/>
    </location>
</feature>
<evidence type="ECO:0000256" key="6">
    <source>
        <dbReference type="PIRSR" id="PIRSR006019-2"/>
    </source>
</evidence>
<protein>
    <submittedName>
        <fullName evidence="8">ComEB Deoxycytidylate deaminase</fullName>
    </submittedName>
</protein>
<dbReference type="PANTHER" id="PTHR11086">
    <property type="entry name" value="DEOXYCYTIDYLATE DEAMINASE-RELATED"/>
    <property type="match status" value="1"/>
</dbReference>
<dbReference type="InterPro" id="IPR016193">
    <property type="entry name" value="Cytidine_deaminase-like"/>
</dbReference>
<evidence type="ECO:0000259" key="7">
    <source>
        <dbReference type="PROSITE" id="PS51747"/>
    </source>
</evidence>
<comment type="cofactor">
    <cofactor evidence="6">
        <name>Zn(2+)</name>
        <dbReference type="ChEBI" id="CHEBI:29105"/>
    </cofactor>
</comment>
<dbReference type="GO" id="GO:0004132">
    <property type="term" value="F:dCMP deaminase activity"/>
    <property type="evidence" value="ECO:0007669"/>
    <property type="project" value="InterPro"/>
</dbReference>
<evidence type="ECO:0000256" key="5">
    <source>
        <dbReference type="PIRSR" id="PIRSR006019-1"/>
    </source>
</evidence>
<feature type="binding site" evidence="6">
    <location>
        <position position="69"/>
    </location>
    <ligand>
        <name>Zn(2+)</name>
        <dbReference type="ChEBI" id="CHEBI:29105"/>
        <note>catalytic</note>
    </ligand>
</feature>
<sequence>MKELPFHWDQRFLKLANQIGGWSKDPGHKVGAVIVRPDRTVASVGYNGFPRGVKDTYGDRDVKLMKTVHAEMNAILSAREPLHGYRLYVSPLFPCANCAAGIIQSGIGMVVCVMPEVTPEQWKASFDVAQGMFAEANVLTSAYTSEVLNV</sequence>
<dbReference type="InterPro" id="IPR002125">
    <property type="entry name" value="CMP_dCMP_dom"/>
</dbReference>
<dbReference type="Pfam" id="PF00383">
    <property type="entry name" value="dCMP_cyt_deam_1"/>
    <property type="match status" value="1"/>
</dbReference>
<dbReference type="EMBL" id="LR798282">
    <property type="protein sequence ID" value="CAB5220409.1"/>
    <property type="molecule type" value="Genomic_DNA"/>
</dbReference>
<feature type="binding site" evidence="6">
    <location>
        <position position="95"/>
    </location>
    <ligand>
        <name>Zn(2+)</name>
        <dbReference type="ChEBI" id="CHEBI:29105"/>
        <note>catalytic</note>
    </ligand>
</feature>
<evidence type="ECO:0000313" key="8">
    <source>
        <dbReference type="EMBL" id="CAB5220409.1"/>
    </source>
</evidence>
<dbReference type="GO" id="GO:0006220">
    <property type="term" value="P:pyrimidine nucleotide metabolic process"/>
    <property type="evidence" value="ECO:0007669"/>
    <property type="project" value="InterPro"/>
</dbReference>
<feature type="domain" description="CMP/dCMP-type deaminase" evidence="7">
    <location>
        <begin position="7"/>
        <end position="129"/>
    </location>
</feature>
<evidence type="ECO:0000256" key="1">
    <source>
        <dbReference type="ARBA" id="ARBA00006576"/>
    </source>
</evidence>
<dbReference type="PROSITE" id="PS51747">
    <property type="entry name" value="CYT_DCMP_DEAMINASES_2"/>
    <property type="match status" value="1"/>
</dbReference>